<name>A0A0T6BAT0_9SCAR</name>
<proteinExistence type="predicted"/>
<comment type="caution">
    <text evidence="2">The sequence shown here is derived from an EMBL/GenBank/DDBJ whole genome shotgun (WGS) entry which is preliminary data.</text>
</comment>
<accession>A0A0T6BAT0</accession>
<evidence type="ECO:0000313" key="3">
    <source>
        <dbReference type="Proteomes" id="UP000051574"/>
    </source>
</evidence>
<gene>
    <name evidence="2" type="ORF">AMK59_1950</name>
</gene>
<feature type="compositionally biased region" description="Polar residues" evidence="1">
    <location>
        <begin position="157"/>
        <end position="172"/>
    </location>
</feature>
<feature type="non-terminal residue" evidence="2">
    <location>
        <position position="1"/>
    </location>
</feature>
<evidence type="ECO:0000256" key="1">
    <source>
        <dbReference type="SAM" id="MobiDB-lite"/>
    </source>
</evidence>
<feature type="region of interest" description="Disordered" evidence="1">
    <location>
        <begin position="140"/>
        <end position="172"/>
    </location>
</feature>
<protein>
    <submittedName>
        <fullName evidence="2">Uncharacterized protein</fullName>
    </submittedName>
</protein>
<evidence type="ECO:0000313" key="2">
    <source>
        <dbReference type="EMBL" id="KRT84458.1"/>
    </source>
</evidence>
<dbReference type="AlphaFoldDB" id="A0A0T6BAT0"/>
<dbReference type="EMBL" id="LJIG01002482">
    <property type="protein sequence ID" value="KRT84458.1"/>
    <property type="molecule type" value="Genomic_DNA"/>
</dbReference>
<keyword evidence="3" id="KW-1185">Reference proteome</keyword>
<sequence length="195" mass="21506">IYFQKGRTECHVIYKLSPSKDTEGYSEVVKKIKEICTINKSLLDQSLEEDAETSFPSPLFRKISLSCEPYYNTSPTLPPTSQSQLSPLSSCFSTPPLRSRFSVSKVSDTVSKPVANSRFKVVAVSTVDLRNHPTSKISIVEEEYDDIDDEDEDDDNNGQFQNVRGSVSSIDSVESLATSAIDNVSDSSTPACESE</sequence>
<reference evidence="2 3" key="1">
    <citation type="submission" date="2015-09" db="EMBL/GenBank/DDBJ databases">
        <title>Draft genome of the scarab beetle Oryctes borbonicus.</title>
        <authorList>
            <person name="Meyer J.M."/>
            <person name="Markov G.V."/>
            <person name="Baskaran P."/>
            <person name="Herrmann M."/>
            <person name="Sommer R.J."/>
            <person name="Roedelsperger C."/>
        </authorList>
    </citation>
    <scope>NUCLEOTIDE SEQUENCE [LARGE SCALE GENOMIC DNA]</scope>
    <source>
        <strain evidence="2">OB123</strain>
        <tissue evidence="2">Whole animal</tissue>
    </source>
</reference>
<feature type="compositionally biased region" description="Acidic residues" evidence="1">
    <location>
        <begin position="140"/>
        <end position="156"/>
    </location>
</feature>
<organism evidence="2 3">
    <name type="scientific">Oryctes borbonicus</name>
    <dbReference type="NCBI Taxonomy" id="1629725"/>
    <lineage>
        <taxon>Eukaryota</taxon>
        <taxon>Metazoa</taxon>
        <taxon>Ecdysozoa</taxon>
        <taxon>Arthropoda</taxon>
        <taxon>Hexapoda</taxon>
        <taxon>Insecta</taxon>
        <taxon>Pterygota</taxon>
        <taxon>Neoptera</taxon>
        <taxon>Endopterygota</taxon>
        <taxon>Coleoptera</taxon>
        <taxon>Polyphaga</taxon>
        <taxon>Scarabaeiformia</taxon>
        <taxon>Scarabaeidae</taxon>
        <taxon>Dynastinae</taxon>
        <taxon>Oryctes</taxon>
    </lineage>
</organism>
<dbReference type="Proteomes" id="UP000051574">
    <property type="component" value="Unassembled WGS sequence"/>
</dbReference>